<dbReference type="EMBL" id="VJMH01003722">
    <property type="protein sequence ID" value="KAF0705059.1"/>
    <property type="molecule type" value="Genomic_DNA"/>
</dbReference>
<dbReference type="Proteomes" id="UP000332933">
    <property type="component" value="Unassembled WGS sequence"/>
</dbReference>
<dbReference type="OrthoDB" id="76265at2759"/>
<protein>
    <submittedName>
        <fullName evidence="3">Aste57867_7152 protein</fullName>
    </submittedName>
</protein>
<dbReference type="AlphaFoldDB" id="A0A485KHL2"/>
<reference evidence="3 4" key="1">
    <citation type="submission" date="2019-03" db="EMBL/GenBank/DDBJ databases">
        <authorList>
            <person name="Gaulin E."/>
            <person name="Dumas B."/>
        </authorList>
    </citation>
    <scope>NUCLEOTIDE SEQUENCE [LARGE SCALE GENOMIC DNA]</scope>
    <source>
        <strain evidence="3">CBS 568.67</strain>
    </source>
</reference>
<keyword evidence="1" id="KW-0472">Membrane</keyword>
<dbReference type="PANTHER" id="PTHR34496:SF6">
    <property type="entry name" value="GLYCOSYLTRANSFERASE 2-LIKE DOMAIN-CONTAINING PROTEIN"/>
    <property type="match status" value="1"/>
</dbReference>
<keyword evidence="4" id="KW-1185">Reference proteome</keyword>
<dbReference type="Pfam" id="PF11397">
    <property type="entry name" value="GlcNAc"/>
    <property type="match status" value="1"/>
</dbReference>
<feature type="transmembrane region" description="Helical" evidence="1">
    <location>
        <begin position="231"/>
        <end position="248"/>
    </location>
</feature>
<dbReference type="InterPro" id="IPR021067">
    <property type="entry name" value="Glycosyltransferase"/>
</dbReference>
<evidence type="ECO:0000313" key="2">
    <source>
        <dbReference type="EMBL" id="KAF0705059.1"/>
    </source>
</evidence>
<sequence>MVVLMTYPMNYSFIRRHLKGPKRQGSHLCSYQPRATAQDIPIIIGYLLVDDHEVPLMSALWGGCLSFSKCHAERRAQNDKLMNWVFWGEEYLRSMQLWTRGHSIYFMVLFWFYQLKEKTMCLLVDTNIVAQFLAFSGIFNTVPKLNQNRCEQLHWAPYAIREIVQALLPGWTMHQVDGQAVAATASSAHATTATDAVALASKAVKQPMDIQRRAVHQTLNAWTHHQIKPPAPVALVWLALISVWMIYARRRTYRPLPRGSHDSVPQRATYSNWVNPANETHRSVETNTTNARRSEETVATDMAYLSCGCAHMSANVVLLLICYFCLLRP</sequence>
<evidence type="ECO:0000313" key="4">
    <source>
        <dbReference type="Proteomes" id="UP000332933"/>
    </source>
</evidence>
<keyword evidence="1" id="KW-1133">Transmembrane helix</keyword>
<keyword evidence="1" id="KW-0812">Transmembrane</keyword>
<feature type="transmembrane region" description="Helical" evidence="1">
    <location>
        <begin position="302"/>
        <end position="326"/>
    </location>
</feature>
<name>A0A485KHL2_9STRA</name>
<organism evidence="3 4">
    <name type="scientific">Aphanomyces stellatus</name>
    <dbReference type="NCBI Taxonomy" id="120398"/>
    <lineage>
        <taxon>Eukaryota</taxon>
        <taxon>Sar</taxon>
        <taxon>Stramenopiles</taxon>
        <taxon>Oomycota</taxon>
        <taxon>Saprolegniomycetes</taxon>
        <taxon>Saprolegniales</taxon>
        <taxon>Verrucalvaceae</taxon>
        <taxon>Aphanomyces</taxon>
    </lineage>
</organism>
<accession>A0A485KHL2</accession>
<evidence type="ECO:0000256" key="1">
    <source>
        <dbReference type="SAM" id="Phobius"/>
    </source>
</evidence>
<dbReference type="PANTHER" id="PTHR34496">
    <property type="entry name" value="GLCNAC TRANSFERASE-RELATED"/>
    <property type="match status" value="1"/>
</dbReference>
<dbReference type="EMBL" id="CAADRA010003734">
    <property type="protein sequence ID" value="VFT84084.1"/>
    <property type="molecule type" value="Genomic_DNA"/>
</dbReference>
<gene>
    <name evidence="3" type="primary">Aste57867_7152</name>
    <name evidence="2" type="ORF">As57867_007128</name>
    <name evidence="3" type="ORF">ASTE57867_7152</name>
</gene>
<reference evidence="2" key="2">
    <citation type="submission" date="2019-06" db="EMBL/GenBank/DDBJ databases">
        <title>Genomics analysis of Aphanomyces spp. identifies a new class of oomycete effector associated with host adaptation.</title>
        <authorList>
            <person name="Gaulin E."/>
        </authorList>
    </citation>
    <scope>NUCLEOTIDE SEQUENCE</scope>
    <source>
        <strain evidence="2">CBS 578.67</strain>
    </source>
</reference>
<evidence type="ECO:0000313" key="3">
    <source>
        <dbReference type="EMBL" id="VFT84084.1"/>
    </source>
</evidence>
<proteinExistence type="predicted"/>